<keyword evidence="5" id="KW-0547">Nucleotide-binding</keyword>
<keyword evidence="8" id="KW-0067">ATP-binding</keyword>
<comment type="function">
    <text evidence="13">Primarily acts as an independent SigF regulator that is sensitive to the osmosensory signal, mediating the cross talk of PknD with the SigF regulon. Possesses both phosphatase and kinase activities. The kinase domain functions as a classic anti-sigma factor-like kinase to phosphorylate the anti-anti-sigma factor domain at the canonical regulatory site, and the phosphatase domain antagonizes this activity.</text>
</comment>
<comment type="caution">
    <text evidence="18">The sequence shown here is derived from an EMBL/GenBank/DDBJ whole genome shotgun (WGS) entry which is preliminary data.</text>
</comment>
<keyword evidence="7" id="KW-0378">Hydrolase</keyword>
<keyword evidence="11" id="KW-0464">Manganese</keyword>
<evidence type="ECO:0000256" key="11">
    <source>
        <dbReference type="ARBA" id="ARBA00023211"/>
    </source>
</evidence>
<dbReference type="InterPro" id="IPR029016">
    <property type="entry name" value="GAF-like_dom_sf"/>
</dbReference>
<keyword evidence="2" id="KW-0597">Phosphoprotein</keyword>
<dbReference type="GO" id="GO:0005524">
    <property type="term" value="F:ATP binding"/>
    <property type="evidence" value="ECO:0007669"/>
    <property type="project" value="UniProtKB-KW"/>
</dbReference>
<keyword evidence="6" id="KW-0418">Kinase</keyword>
<protein>
    <recommendedName>
        <fullName evidence="1">protein-serine/threonine phosphatase</fullName>
        <ecNumber evidence="1">3.1.3.16</ecNumber>
    </recommendedName>
    <alternativeName>
        <fullName evidence="15">Protein-serine/threonine phosphatase</fullName>
    </alternativeName>
    <alternativeName>
        <fullName evidence="14">Serine/threonine-protein kinase</fullName>
    </alternativeName>
</protein>
<evidence type="ECO:0000256" key="13">
    <source>
        <dbReference type="ARBA" id="ARBA00056274"/>
    </source>
</evidence>
<dbReference type="SMART" id="SM00065">
    <property type="entry name" value="GAF"/>
    <property type="match status" value="1"/>
</dbReference>
<dbReference type="PANTHER" id="PTHR43156">
    <property type="entry name" value="STAGE II SPORULATION PROTEIN E-RELATED"/>
    <property type="match status" value="1"/>
</dbReference>
<evidence type="ECO:0000313" key="19">
    <source>
        <dbReference type="Proteomes" id="UP000249304"/>
    </source>
</evidence>
<evidence type="ECO:0000256" key="14">
    <source>
        <dbReference type="ARBA" id="ARBA00075117"/>
    </source>
</evidence>
<dbReference type="GO" id="GO:0046872">
    <property type="term" value="F:metal ion binding"/>
    <property type="evidence" value="ECO:0007669"/>
    <property type="project" value="UniProtKB-KW"/>
</dbReference>
<dbReference type="Gene3D" id="3.30.450.40">
    <property type="match status" value="1"/>
</dbReference>
<dbReference type="EMBL" id="POUD01000066">
    <property type="protein sequence ID" value="PZG17515.1"/>
    <property type="molecule type" value="Genomic_DNA"/>
</dbReference>
<dbReference type="Pfam" id="PF07228">
    <property type="entry name" value="SpoIIE"/>
    <property type="match status" value="1"/>
</dbReference>
<evidence type="ECO:0000313" key="18">
    <source>
        <dbReference type="EMBL" id="PZG17515.1"/>
    </source>
</evidence>
<evidence type="ECO:0000256" key="4">
    <source>
        <dbReference type="ARBA" id="ARBA00022723"/>
    </source>
</evidence>
<keyword evidence="19" id="KW-1185">Reference proteome</keyword>
<evidence type="ECO:0000256" key="5">
    <source>
        <dbReference type="ARBA" id="ARBA00022741"/>
    </source>
</evidence>
<gene>
    <name evidence="18" type="ORF">C1J01_17930</name>
</gene>
<keyword evidence="9" id="KW-0460">Magnesium</keyword>
<dbReference type="AlphaFoldDB" id="A0A2W2ELH7"/>
<evidence type="ECO:0000256" key="1">
    <source>
        <dbReference type="ARBA" id="ARBA00013081"/>
    </source>
</evidence>
<evidence type="ECO:0000259" key="16">
    <source>
        <dbReference type="SMART" id="SM00065"/>
    </source>
</evidence>
<dbReference type="Proteomes" id="UP000249304">
    <property type="component" value="Unassembled WGS sequence"/>
</dbReference>
<dbReference type="Gene3D" id="3.60.40.10">
    <property type="entry name" value="PPM-type phosphatase domain"/>
    <property type="match status" value="1"/>
</dbReference>
<keyword evidence="3" id="KW-0808">Transferase</keyword>
<dbReference type="Pfam" id="PF01590">
    <property type="entry name" value="GAF"/>
    <property type="match status" value="1"/>
</dbReference>
<dbReference type="PANTHER" id="PTHR43156:SF2">
    <property type="entry name" value="STAGE II SPORULATION PROTEIN E"/>
    <property type="match status" value="1"/>
</dbReference>
<feature type="domain" description="GAF" evidence="16">
    <location>
        <begin position="57"/>
        <end position="231"/>
    </location>
</feature>
<evidence type="ECO:0000256" key="3">
    <source>
        <dbReference type="ARBA" id="ARBA00022679"/>
    </source>
</evidence>
<keyword evidence="10" id="KW-0904">Protein phosphatase</keyword>
<feature type="domain" description="PPM-type phosphatase" evidence="17">
    <location>
        <begin position="249"/>
        <end position="461"/>
    </location>
</feature>
<dbReference type="GO" id="GO:0016301">
    <property type="term" value="F:kinase activity"/>
    <property type="evidence" value="ECO:0007669"/>
    <property type="project" value="UniProtKB-KW"/>
</dbReference>
<evidence type="ECO:0000256" key="9">
    <source>
        <dbReference type="ARBA" id="ARBA00022842"/>
    </source>
</evidence>
<dbReference type="FunFam" id="3.60.40.10:FF:000005">
    <property type="entry name" value="Serine/threonine protein phosphatase"/>
    <property type="match status" value="1"/>
</dbReference>
<sequence>MARGYPRHFGGRTSVNPGFLIKDPRSRAGSRLSGATASQERLAFLNEASTRIGGTLDLAQTCREVLDVAVPRCADAGGIMVQERLITEGEFPARPNDGAALVRRVATAVAVENPFDWDRAFPVGEVAVYPPFLPQGQAMATARTVLVPRLDQGVGDDNAKAFGRDVIAKLLPGCSFLVAPLLARGNVLGFFVLVREPSSEAFQDADVALVEELAARTAICIDNARLYARERRTALALQSSLLPARLKAPPGLEVAHRYLPAGDLAGVGGDWFDVIPLAGERTALVVGDVMGHGVRAAATMGQLRTATQTLASLDLDPAELLYRLDRVADRLDLDQIATCLYARYDVAAGTVQIASAGHLPPVLVRPDGVAETLPVVPGPPLGIGSEQYELCEFALPPGGLLALYTDGLVEGREWNIDEGLAKLRALLTGPPHGIERICDMVIRTQCPHSDRDDIALLLAKAV</sequence>
<keyword evidence="4" id="KW-0479">Metal-binding</keyword>
<evidence type="ECO:0000256" key="15">
    <source>
        <dbReference type="ARBA" id="ARBA00081350"/>
    </source>
</evidence>
<evidence type="ECO:0000256" key="2">
    <source>
        <dbReference type="ARBA" id="ARBA00022553"/>
    </source>
</evidence>
<evidence type="ECO:0000259" key="17">
    <source>
        <dbReference type="SMART" id="SM00331"/>
    </source>
</evidence>
<dbReference type="InterPro" id="IPR036457">
    <property type="entry name" value="PPM-type-like_dom_sf"/>
</dbReference>
<evidence type="ECO:0000256" key="10">
    <source>
        <dbReference type="ARBA" id="ARBA00022912"/>
    </source>
</evidence>
<dbReference type="OrthoDB" id="118142at2"/>
<accession>A0A2W2ELH7</accession>
<name>A0A2W2ELH7_9ACTN</name>
<evidence type="ECO:0000256" key="12">
    <source>
        <dbReference type="ARBA" id="ARBA00047761"/>
    </source>
</evidence>
<organism evidence="18 19">
    <name type="scientific">Nonomuraea aridisoli</name>
    <dbReference type="NCBI Taxonomy" id="2070368"/>
    <lineage>
        <taxon>Bacteria</taxon>
        <taxon>Bacillati</taxon>
        <taxon>Actinomycetota</taxon>
        <taxon>Actinomycetes</taxon>
        <taxon>Streptosporangiales</taxon>
        <taxon>Streptosporangiaceae</taxon>
        <taxon>Nonomuraea</taxon>
    </lineage>
</organism>
<dbReference type="InterPro" id="IPR001932">
    <property type="entry name" value="PPM-type_phosphatase-like_dom"/>
</dbReference>
<dbReference type="EC" id="3.1.3.16" evidence="1"/>
<dbReference type="InterPro" id="IPR003018">
    <property type="entry name" value="GAF"/>
</dbReference>
<dbReference type="SUPFAM" id="SSF55781">
    <property type="entry name" value="GAF domain-like"/>
    <property type="match status" value="1"/>
</dbReference>
<dbReference type="SMART" id="SM00331">
    <property type="entry name" value="PP2C_SIG"/>
    <property type="match status" value="1"/>
</dbReference>
<dbReference type="InterPro" id="IPR052016">
    <property type="entry name" value="Bact_Sigma-Reg"/>
</dbReference>
<evidence type="ECO:0000256" key="7">
    <source>
        <dbReference type="ARBA" id="ARBA00022801"/>
    </source>
</evidence>
<comment type="catalytic activity">
    <reaction evidence="12">
        <text>O-phospho-L-seryl-[protein] + H2O = L-seryl-[protein] + phosphate</text>
        <dbReference type="Rhea" id="RHEA:20629"/>
        <dbReference type="Rhea" id="RHEA-COMP:9863"/>
        <dbReference type="Rhea" id="RHEA-COMP:11604"/>
        <dbReference type="ChEBI" id="CHEBI:15377"/>
        <dbReference type="ChEBI" id="CHEBI:29999"/>
        <dbReference type="ChEBI" id="CHEBI:43474"/>
        <dbReference type="ChEBI" id="CHEBI:83421"/>
        <dbReference type="EC" id="3.1.3.16"/>
    </reaction>
</comment>
<reference evidence="18 19" key="1">
    <citation type="submission" date="2018-01" db="EMBL/GenBank/DDBJ databases">
        <title>Draft genome sequence of Nonomuraea sp. KC333.</title>
        <authorList>
            <person name="Sahin N."/>
            <person name="Saygin H."/>
            <person name="Ay H."/>
        </authorList>
    </citation>
    <scope>NUCLEOTIDE SEQUENCE [LARGE SCALE GENOMIC DNA]</scope>
    <source>
        <strain evidence="18 19">KC333</strain>
    </source>
</reference>
<evidence type="ECO:0000256" key="6">
    <source>
        <dbReference type="ARBA" id="ARBA00022777"/>
    </source>
</evidence>
<dbReference type="GO" id="GO:0004722">
    <property type="term" value="F:protein serine/threonine phosphatase activity"/>
    <property type="evidence" value="ECO:0007669"/>
    <property type="project" value="UniProtKB-EC"/>
</dbReference>
<dbReference type="SUPFAM" id="SSF81606">
    <property type="entry name" value="PP2C-like"/>
    <property type="match status" value="1"/>
</dbReference>
<evidence type="ECO:0000256" key="8">
    <source>
        <dbReference type="ARBA" id="ARBA00022840"/>
    </source>
</evidence>
<proteinExistence type="predicted"/>
<dbReference type="FunFam" id="3.30.450.40:FF:000035">
    <property type="entry name" value="PAS sensor protein"/>
    <property type="match status" value="1"/>
</dbReference>